<evidence type="ECO:0000256" key="1">
    <source>
        <dbReference type="SAM" id="SignalP"/>
    </source>
</evidence>
<name>A0ABQ6CQE7_9HYPH</name>
<feature type="signal peptide" evidence="1">
    <location>
        <begin position="1"/>
        <end position="24"/>
    </location>
</feature>
<dbReference type="InterPro" id="IPR011250">
    <property type="entry name" value="OMP/PagP_B-barrel"/>
</dbReference>
<comment type="caution">
    <text evidence="2">The sequence shown here is derived from an EMBL/GenBank/DDBJ whole genome shotgun (WGS) entry which is preliminary data.</text>
</comment>
<protein>
    <recommendedName>
        <fullName evidence="4">Porin family protein</fullName>
    </recommendedName>
</protein>
<dbReference type="SUPFAM" id="SSF56925">
    <property type="entry name" value="OMPA-like"/>
    <property type="match status" value="1"/>
</dbReference>
<dbReference type="RefSeq" id="WP_284313541.1">
    <property type="nucleotide sequence ID" value="NZ_BSPC01000028.1"/>
</dbReference>
<organism evidence="2 3">
    <name type="scientific">Labrys miyagiensis</name>
    <dbReference type="NCBI Taxonomy" id="346912"/>
    <lineage>
        <taxon>Bacteria</taxon>
        <taxon>Pseudomonadati</taxon>
        <taxon>Pseudomonadota</taxon>
        <taxon>Alphaproteobacteria</taxon>
        <taxon>Hyphomicrobiales</taxon>
        <taxon>Xanthobacteraceae</taxon>
        <taxon>Labrys</taxon>
    </lineage>
</organism>
<reference evidence="3" key="1">
    <citation type="journal article" date="2019" name="Int. J. Syst. Evol. Microbiol.">
        <title>The Global Catalogue of Microorganisms (GCM) 10K type strain sequencing project: providing services to taxonomists for standard genome sequencing and annotation.</title>
        <authorList>
            <consortium name="The Broad Institute Genomics Platform"/>
            <consortium name="The Broad Institute Genome Sequencing Center for Infectious Disease"/>
            <person name="Wu L."/>
            <person name="Ma J."/>
        </authorList>
    </citation>
    <scope>NUCLEOTIDE SEQUENCE [LARGE SCALE GENOMIC DNA]</scope>
    <source>
        <strain evidence="3">NBRC 101365</strain>
    </source>
</reference>
<dbReference type="EMBL" id="BSPC01000028">
    <property type="protein sequence ID" value="GLS20457.1"/>
    <property type="molecule type" value="Genomic_DNA"/>
</dbReference>
<evidence type="ECO:0008006" key="4">
    <source>
        <dbReference type="Google" id="ProtNLM"/>
    </source>
</evidence>
<accession>A0ABQ6CQE7</accession>
<proteinExistence type="predicted"/>
<keyword evidence="1" id="KW-0732">Signal</keyword>
<dbReference type="Proteomes" id="UP001156882">
    <property type="component" value="Unassembled WGS sequence"/>
</dbReference>
<keyword evidence="3" id="KW-1185">Reference proteome</keyword>
<feature type="chain" id="PRO_5047404163" description="Porin family protein" evidence="1">
    <location>
        <begin position="25"/>
        <end position="108"/>
    </location>
</feature>
<sequence length="108" mass="11166">MTGTVGKAMILAGACLLMAGPAFAEDKFAPPPNAFDPPAVKPKILPKSQQHDWTGFYAGVQSGASFGSANSRWSQDNTASPTFGAHAGYNYQFGRGLVLGGESDASAK</sequence>
<evidence type="ECO:0000313" key="2">
    <source>
        <dbReference type="EMBL" id="GLS20457.1"/>
    </source>
</evidence>
<evidence type="ECO:0000313" key="3">
    <source>
        <dbReference type="Proteomes" id="UP001156882"/>
    </source>
</evidence>
<gene>
    <name evidence="2" type="ORF">GCM10007874_34740</name>
</gene>